<evidence type="ECO:0000256" key="2">
    <source>
        <dbReference type="SAM" id="MobiDB-lite"/>
    </source>
</evidence>
<dbReference type="RefSeq" id="XP_018290007.1">
    <property type="nucleotide sequence ID" value="XM_018436190.1"/>
</dbReference>
<keyword evidence="1" id="KW-0863">Zinc-finger</keyword>
<dbReference type="PANTHER" id="PTHR31912:SF34">
    <property type="entry name" value="NOTOCHORD-RELATED PROTEIN"/>
    <property type="match status" value="1"/>
</dbReference>
<dbReference type="AlphaFoldDB" id="A0A167M6P3"/>
<evidence type="ECO:0000313" key="5">
    <source>
        <dbReference type="Proteomes" id="UP000077315"/>
    </source>
</evidence>
<reference evidence="5" key="1">
    <citation type="submission" date="2015-06" db="EMBL/GenBank/DDBJ databases">
        <title>Expansion of signal transduction pathways in fungi by whole-genome duplication.</title>
        <authorList>
            <consortium name="DOE Joint Genome Institute"/>
            <person name="Corrochano L.M."/>
            <person name="Kuo A."/>
            <person name="Marcet-Houben M."/>
            <person name="Polaino S."/>
            <person name="Salamov A."/>
            <person name="Villalobos J.M."/>
            <person name="Alvarez M.I."/>
            <person name="Avalos J."/>
            <person name="Benito E.P."/>
            <person name="Benoit I."/>
            <person name="Burger G."/>
            <person name="Camino L.P."/>
            <person name="Canovas D."/>
            <person name="Cerda-Olmedo E."/>
            <person name="Cheng J.-F."/>
            <person name="Dominguez A."/>
            <person name="Elias M."/>
            <person name="Eslava A.P."/>
            <person name="Glaser F."/>
            <person name="Grimwood J."/>
            <person name="Gutierrez G."/>
            <person name="Heitman J."/>
            <person name="Henrissat B."/>
            <person name="Iturriaga E.A."/>
            <person name="Lang B.F."/>
            <person name="Lavin J.L."/>
            <person name="Lee S."/>
            <person name="Li W."/>
            <person name="Lindquist E."/>
            <person name="Lopez-Garcia S."/>
            <person name="Luque E.M."/>
            <person name="Marcos A.T."/>
            <person name="Martin J."/>
            <person name="McCluskey K."/>
            <person name="Medina H.R."/>
            <person name="Miralles-Duran A."/>
            <person name="Miyazaki A."/>
            <person name="Munoz-Torres E."/>
            <person name="Oguiza J.A."/>
            <person name="Ohm R."/>
            <person name="Olmedo M."/>
            <person name="Orejas M."/>
            <person name="Ortiz-Castellanos L."/>
            <person name="Pisabarro A.G."/>
            <person name="Rodriguez-Romero J."/>
            <person name="Ruiz-Herrera J."/>
            <person name="Ruiz-Vazquez R."/>
            <person name="Sanz C."/>
            <person name="Schackwitz W."/>
            <person name="Schmutz J."/>
            <person name="Shahriari M."/>
            <person name="Shelest E."/>
            <person name="Silva-Franco F."/>
            <person name="Soanes D."/>
            <person name="Syed K."/>
            <person name="Tagua V.G."/>
            <person name="Talbot N.J."/>
            <person name="Thon M."/>
            <person name="De vries R.P."/>
            <person name="Wiebenga A."/>
            <person name="Yadav J.S."/>
            <person name="Braun E.L."/>
            <person name="Baker S."/>
            <person name="Garre V."/>
            <person name="Horwitz B."/>
            <person name="Torres-Martinez S."/>
            <person name="Idnurm A."/>
            <person name="Herrera-Estrella A."/>
            <person name="Gabaldon T."/>
            <person name="Grigoriev I.V."/>
        </authorList>
    </citation>
    <scope>NUCLEOTIDE SEQUENCE [LARGE SCALE GENOMIC DNA]</scope>
    <source>
        <strain evidence="5">NRRL 1555(-)</strain>
    </source>
</reference>
<dbReference type="VEuPathDB" id="FungiDB:PHYBLDRAFT_169878"/>
<evidence type="ECO:0000259" key="3">
    <source>
        <dbReference type="PROSITE" id="PS50157"/>
    </source>
</evidence>
<name>A0A167M6P3_PHYB8</name>
<dbReference type="Proteomes" id="UP000077315">
    <property type="component" value="Unassembled WGS sequence"/>
</dbReference>
<dbReference type="InterPro" id="IPR013087">
    <property type="entry name" value="Znf_C2H2_type"/>
</dbReference>
<keyword evidence="1" id="KW-0479">Metal-binding</keyword>
<dbReference type="EMBL" id="KV440984">
    <property type="protein sequence ID" value="OAD71967.1"/>
    <property type="molecule type" value="Genomic_DNA"/>
</dbReference>
<accession>A0A167M6P3</accession>
<gene>
    <name evidence="4" type="ORF">PHYBLDRAFT_169878</name>
</gene>
<feature type="region of interest" description="Disordered" evidence="2">
    <location>
        <begin position="74"/>
        <end position="99"/>
    </location>
</feature>
<dbReference type="PROSITE" id="PS00028">
    <property type="entry name" value="ZINC_FINGER_C2H2_1"/>
    <property type="match status" value="1"/>
</dbReference>
<proteinExistence type="predicted"/>
<feature type="domain" description="C2H2-type" evidence="3">
    <location>
        <begin position="33"/>
        <end position="56"/>
    </location>
</feature>
<keyword evidence="1" id="KW-0862">Zinc</keyword>
<organism evidence="4 5">
    <name type="scientific">Phycomyces blakesleeanus (strain ATCC 8743b / DSM 1359 / FGSC 10004 / NBRC 33097 / NRRL 1555)</name>
    <dbReference type="NCBI Taxonomy" id="763407"/>
    <lineage>
        <taxon>Eukaryota</taxon>
        <taxon>Fungi</taxon>
        <taxon>Fungi incertae sedis</taxon>
        <taxon>Mucoromycota</taxon>
        <taxon>Mucoromycotina</taxon>
        <taxon>Mucoromycetes</taxon>
        <taxon>Mucorales</taxon>
        <taxon>Phycomycetaceae</taxon>
        <taxon>Phycomyces</taxon>
    </lineage>
</organism>
<evidence type="ECO:0000313" key="4">
    <source>
        <dbReference type="EMBL" id="OAD71967.1"/>
    </source>
</evidence>
<dbReference type="OrthoDB" id="2262863at2759"/>
<protein>
    <submittedName>
        <fullName evidence="4">C2H2-type zinc finger transcription factor</fullName>
    </submittedName>
</protein>
<sequence length="976" mass="111721">MNRVTKKLAPGRVSVPTPRIPGQLNFSLVDIGKSCSLCEKTFKDHWNLKRHLQRCHDIMETVADDMSIVQETEYQDIQMSDSPKNPLTPSESVEEESDVDNEYYNSILNYDECEESDDGSRVGNSDFDVEENTEPNAGIPLFNHILNNMSAFADNNESSIDEEDEFQSEVFNSTAWNRFTPNTHPFKDIQTMILLALVNGDNDMISCRMLKKILFTINLLLKIHEEAIRKDISFKLPRLDALWNYQTRKGSNIPIFKSKSLDVTLSDSTKVTAFLNLPSEHIKLLAADPIKSKSIFSLPDRMPNQSVCLQQGEKWRTNTYFQQPMFTHNNVDFWSGDIVLLKDCLPNIRFLVESFHTMDTSNVFSHGYIFRTPKDGCSIGIEINHTDINIESFLSVDTTPLNTSLCCSISPDTIILLIPTHRKLLEEEHFLKRLICDRTDQENNQRKYYKVKIAPVILFSDDTSGNTSKQFHPYESWLMKCAALSFEERCSIENILFISAIPKKKGANAALLLPEIVDDLKKLENGVVMFSAEDNAYVLVVSLLLLIEADTPCHSELCGLGAPNSTYPCRKCYIKLQSRIPKLNEVEYYTNRHPTRAKDHYIQATSTPDRDTVIPDISYFDNKNTAEELSFKNKSTDKLLELKAYDQSKDTPAEILHYILLGIAKYLITNLVKVVLNKNKKELEELFDYVKDYKNSRGISRVFTRSLTHAGSFLGRDFKVLIQILPVILAIKFADTEVLHEVDSAVRSLIEALHKYDTNCKHKKHAFYTSKPKVHLLTHLPEDLQRFGPALNYETEKGEQFNKHICEHLFHTNRMNTSKDICLKFGKQYMTRHIIDGSSWIGKNGLRETHEKAIAECMQQNSDGKFHETLLSGSREFADNNSTGLTPGRILKDNTFALFRQSNRHIIIGMVLFSKVYHLYIKYPSAHAVHNNYHLALKYADDIYTPLDELKVVCLLDMHLKVGCKYVVNLNKFGSY</sequence>
<dbReference type="PROSITE" id="PS50157">
    <property type="entry name" value="ZINC_FINGER_C2H2_2"/>
    <property type="match status" value="1"/>
</dbReference>
<dbReference type="GeneID" id="28997096"/>
<dbReference type="InParanoid" id="A0A167M6P3"/>
<dbReference type="GO" id="GO:0008270">
    <property type="term" value="F:zinc ion binding"/>
    <property type="evidence" value="ECO:0007669"/>
    <property type="project" value="UniProtKB-KW"/>
</dbReference>
<feature type="compositionally biased region" description="Polar residues" evidence="2">
    <location>
        <begin position="74"/>
        <end position="90"/>
    </location>
</feature>
<keyword evidence="5" id="KW-1185">Reference proteome</keyword>
<evidence type="ECO:0000256" key="1">
    <source>
        <dbReference type="PROSITE-ProRule" id="PRU00042"/>
    </source>
</evidence>
<dbReference type="PANTHER" id="PTHR31912">
    <property type="entry name" value="IP13529P"/>
    <property type="match status" value="1"/>
</dbReference>